<dbReference type="EMBL" id="KQ435944">
    <property type="protein sequence ID" value="KOX68232.1"/>
    <property type="molecule type" value="Genomic_DNA"/>
</dbReference>
<sequence length="72" mass="8585">MAGFEENKSTIVLLSRRTIYEYLHVCDTCKLNESTCEIVRFAVKIYRRVHENFRQMKLQYNISAHQAEKTTK</sequence>
<accession>A0A0N0U342</accession>
<keyword evidence="2" id="KW-1185">Reference proteome</keyword>
<dbReference type="AlphaFoldDB" id="A0A0N0U342"/>
<gene>
    <name evidence="1" type="ORF">WN51_06126</name>
</gene>
<reference evidence="1 2" key="1">
    <citation type="submission" date="2015-07" db="EMBL/GenBank/DDBJ databases">
        <title>The genome of Melipona quadrifasciata.</title>
        <authorList>
            <person name="Pan H."/>
            <person name="Kapheim K."/>
        </authorList>
    </citation>
    <scope>NUCLEOTIDE SEQUENCE [LARGE SCALE GENOMIC DNA]</scope>
    <source>
        <strain evidence="1">0111107301</strain>
        <tissue evidence="1">Whole body</tissue>
    </source>
</reference>
<protein>
    <submittedName>
        <fullName evidence="1">Uncharacterized protein</fullName>
    </submittedName>
</protein>
<name>A0A0N0U342_9HYME</name>
<organism evidence="1 2">
    <name type="scientific">Melipona quadrifasciata</name>
    <dbReference type="NCBI Taxonomy" id="166423"/>
    <lineage>
        <taxon>Eukaryota</taxon>
        <taxon>Metazoa</taxon>
        <taxon>Ecdysozoa</taxon>
        <taxon>Arthropoda</taxon>
        <taxon>Hexapoda</taxon>
        <taxon>Insecta</taxon>
        <taxon>Pterygota</taxon>
        <taxon>Neoptera</taxon>
        <taxon>Endopterygota</taxon>
        <taxon>Hymenoptera</taxon>
        <taxon>Apocrita</taxon>
        <taxon>Aculeata</taxon>
        <taxon>Apoidea</taxon>
        <taxon>Anthophila</taxon>
        <taxon>Apidae</taxon>
        <taxon>Melipona</taxon>
    </lineage>
</organism>
<evidence type="ECO:0000313" key="2">
    <source>
        <dbReference type="Proteomes" id="UP000053105"/>
    </source>
</evidence>
<proteinExistence type="predicted"/>
<dbReference type="Proteomes" id="UP000053105">
    <property type="component" value="Unassembled WGS sequence"/>
</dbReference>
<evidence type="ECO:0000313" key="1">
    <source>
        <dbReference type="EMBL" id="KOX68232.1"/>
    </source>
</evidence>